<proteinExistence type="predicted"/>
<dbReference type="PATRIC" id="fig|2064.6.peg.4186"/>
<dbReference type="Proteomes" id="UP000032066">
    <property type="component" value="Unassembled WGS sequence"/>
</dbReference>
<accession>A0A0D0NQW0</accession>
<comment type="caution">
    <text evidence="2">The sequence shown here is derived from an EMBL/GenBank/DDBJ whole genome shotgun (WGS) entry which is preliminary data.</text>
</comment>
<dbReference type="STRING" id="2064.TR51_19455"/>
<name>A0A0D0NQW0_KITGR</name>
<dbReference type="RefSeq" id="WP_043913050.1">
    <property type="nucleotide sequence ID" value="NZ_BMRI01000004.1"/>
</dbReference>
<gene>
    <name evidence="2" type="ORF">TR51_19455</name>
</gene>
<reference evidence="2 3" key="1">
    <citation type="submission" date="2015-02" db="EMBL/GenBank/DDBJ databases">
        <title>Draft genome sequence of Kitasatospora griseola MF730-N6, a bafilomycin, terpentecin and satosporin producer.</title>
        <authorList>
            <person name="Arens J.C."/>
            <person name="Haltli B."/>
            <person name="Kerr R.G."/>
        </authorList>
    </citation>
    <scope>NUCLEOTIDE SEQUENCE [LARGE SCALE GENOMIC DNA]</scope>
    <source>
        <strain evidence="2 3">MF730-N6</strain>
    </source>
</reference>
<keyword evidence="3" id="KW-1185">Reference proteome</keyword>
<dbReference type="EMBL" id="JXZB01000004">
    <property type="protein sequence ID" value="KIQ61536.1"/>
    <property type="molecule type" value="Genomic_DNA"/>
</dbReference>
<protein>
    <submittedName>
        <fullName evidence="2">Uncharacterized protein</fullName>
    </submittedName>
</protein>
<organism evidence="2 3">
    <name type="scientific">Kitasatospora griseola</name>
    <name type="common">Streptomyces griseolosporeus</name>
    <dbReference type="NCBI Taxonomy" id="2064"/>
    <lineage>
        <taxon>Bacteria</taxon>
        <taxon>Bacillati</taxon>
        <taxon>Actinomycetota</taxon>
        <taxon>Actinomycetes</taxon>
        <taxon>Kitasatosporales</taxon>
        <taxon>Streptomycetaceae</taxon>
        <taxon>Kitasatospora</taxon>
    </lineage>
</organism>
<evidence type="ECO:0000256" key="1">
    <source>
        <dbReference type="SAM" id="MobiDB-lite"/>
    </source>
</evidence>
<feature type="compositionally biased region" description="Basic and acidic residues" evidence="1">
    <location>
        <begin position="7"/>
        <end position="19"/>
    </location>
</feature>
<evidence type="ECO:0000313" key="3">
    <source>
        <dbReference type="Proteomes" id="UP000032066"/>
    </source>
</evidence>
<feature type="region of interest" description="Disordered" evidence="1">
    <location>
        <begin position="1"/>
        <end position="32"/>
    </location>
</feature>
<sequence>MTDSTDSDSKPTPDSRLHTGAENPVDPIDLVQATGRDVTEKRLAQAKKDLEEHGAAAVEKVLP</sequence>
<dbReference type="OrthoDB" id="3400680at2"/>
<evidence type="ECO:0000313" key="2">
    <source>
        <dbReference type="EMBL" id="KIQ61536.1"/>
    </source>
</evidence>
<dbReference type="AlphaFoldDB" id="A0A0D0NQW0"/>